<sequence>MASHTIGKSSRDHNMTSRMADDFLGRRRIKLYYRTGNLKGRSASSCKGPGKLLTVTGKKEETDKCHSSSRNRQLDEDRQLDMN</sequence>
<dbReference type="Proteomes" id="UP000887565">
    <property type="component" value="Unplaced"/>
</dbReference>
<feature type="compositionally biased region" description="Basic and acidic residues" evidence="1">
    <location>
        <begin position="9"/>
        <end position="20"/>
    </location>
</feature>
<evidence type="ECO:0000256" key="1">
    <source>
        <dbReference type="SAM" id="MobiDB-lite"/>
    </source>
</evidence>
<name>A0A915IR43_ROMCU</name>
<evidence type="ECO:0000313" key="3">
    <source>
        <dbReference type="WBParaSite" id="nRc.2.0.1.t15874-RA"/>
    </source>
</evidence>
<organism evidence="2 3">
    <name type="scientific">Romanomermis culicivorax</name>
    <name type="common">Nematode worm</name>
    <dbReference type="NCBI Taxonomy" id="13658"/>
    <lineage>
        <taxon>Eukaryota</taxon>
        <taxon>Metazoa</taxon>
        <taxon>Ecdysozoa</taxon>
        <taxon>Nematoda</taxon>
        <taxon>Enoplea</taxon>
        <taxon>Dorylaimia</taxon>
        <taxon>Mermithida</taxon>
        <taxon>Mermithoidea</taxon>
        <taxon>Mermithidae</taxon>
        <taxon>Romanomermis</taxon>
    </lineage>
</organism>
<feature type="compositionally biased region" description="Basic and acidic residues" evidence="1">
    <location>
        <begin position="57"/>
        <end position="83"/>
    </location>
</feature>
<dbReference type="AlphaFoldDB" id="A0A915IR43"/>
<protein>
    <submittedName>
        <fullName evidence="3">Uncharacterized protein</fullName>
    </submittedName>
</protein>
<feature type="region of interest" description="Disordered" evidence="1">
    <location>
        <begin position="40"/>
        <end position="83"/>
    </location>
</feature>
<accession>A0A915IR43</accession>
<feature type="region of interest" description="Disordered" evidence="1">
    <location>
        <begin position="1"/>
        <end position="20"/>
    </location>
</feature>
<dbReference type="WBParaSite" id="nRc.2.0.1.t15874-RA">
    <property type="protein sequence ID" value="nRc.2.0.1.t15874-RA"/>
    <property type="gene ID" value="nRc.2.0.1.g15874"/>
</dbReference>
<reference evidence="3" key="1">
    <citation type="submission" date="2022-11" db="UniProtKB">
        <authorList>
            <consortium name="WormBaseParasite"/>
        </authorList>
    </citation>
    <scope>IDENTIFICATION</scope>
</reference>
<evidence type="ECO:0000313" key="2">
    <source>
        <dbReference type="Proteomes" id="UP000887565"/>
    </source>
</evidence>
<proteinExistence type="predicted"/>
<keyword evidence="2" id="KW-1185">Reference proteome</keyword>